<dbReference type="AlphaFoldDB" id="A0A0D3JBJ0"/>
<dbReference type="PaxDb" id="2903-EOD04867"/>
<dbReference type="EnsemblProtists" id="EOD04867">
    <property type="protein sequence ID" value="EOD04867"/>
    <property type="gene ID" value="EMIHUDRAFT_220661"/>
</dbReference>
<dbReference type="RefSeq" id="XP_005773304.1">
    <property type="nucleotide sequence ID" value="XM_005773247.1"/>
</dbReference>
<dbReference type="EnsemblProtists" id="EOD20875">
    <property type="protein sequence ID" value="EOD20875"/>
    <property type="gene ID" value="EMIHUDRAFT_241688"/>
</dbReference>
<sequence length="131" mass="14225">MPALLRRAESTTCVLALRSPNKRGFGALDDMRKPPTLRRVASLDAFERHVIIRLSRTPEGSPSPYPPSAPSLRAQTMTTMPPPMSLPPPLACPLPTAPRLSPTLNTRLPASLALPPPMLRDRQPLVPLAVL</sequence>
<dbReference type="Proteomes" id="UP000013827">
    <property type="component" value="Unassembled WGS sequence"/>
</dbReference>
<organism evidence="2 3">
    <name type="scientific">Emiliania huxleyi (strain CCMP1516)</name>
    <dbReference type="NCBI Taxonomy" id="280463"/>
    <lineage>
        <taxon>Eukaryota</taxon>
        <taxon>Haptista</taxon>
        <taxon>Haptophyta</taxon>
        <taxon>Prymnesiophyceae</taxon>
        <taxon>Isochrysidales</taxon>
        <taxon>Noelaerhabdaceae</taxon>
        <taxon>Emiliania</taxon>
    </lineage>
</organism>
<feature type="region of interest" description="Disordered" evidence="1">
    <location>
        <begin position="55"/>
        <end position="103"/>
    </location>
</feature>
<evidence type="ECO:0000313" key="3">
    <source>
        <dbReference type="Proteomes" id="UP000013827"/>
    </source>
</evidence>
<dbReference type="KEGG" id="ehx:EMIHUDRAFT_220661"/>
<dbReference type="KEGG" id="ehx:EMIHUDRAFT_241688"/>
<dbReference type="GeneID" id="17250979"/>
<keyword evidence="3" id="KW-1185">Reference proteome</keyword>
<proteinExistence type="predicted"/>
<evidence type="ECO:0000313" key="2">
    <source>
        <dbReference type="EnsemblProtists" id="EOD20875"/>
    </source>
</evidence>
<reference evidence="3" key="1">
    <citation type="journal article" date="2013" name="Nature">
        <title>Pan genome of the phytoplankton Emiliania underpins its global distribution.</title>
        <authorList>
            <person name="Read B.A."/>
            <person name="Kegel J."/>
            <person name="Klute M.J."/>
            <person name="Kuo A."/>
            <person name="Lefebvre S.C."/>
            <person name="Maumus F."/>
            <person name="Mayer C."/>
            <person name="Miller J."/>
            <person name="Monier A."/>
            <person name="Salamov A."/>
            <person name="Young J."/>
            <person name="Aguilar M."/>
            <person name="Claverie J.M."/>
            <person name="Frickenhaus S."/>
            <person name="Gonzalez K."/>
            <person name="Herman E.K."/>
            <person name="Lin Y.C."/>
            <person name="Napier J."/>
            <person name="Ogata H."/>
            <person name="Sarno A.F."/>
            <person name="Shmutz J."/>
            <person name="Schroeder D."/>
            <person name="de Vargas C."/>
            <person name="Verret F."/>
            <person name="von Dassow P."/>
            <person name="Valentin K."/>
            <person name="Van de Peer Y."/>
            <person name="Wheeler G."/>
            <person name="Dacks J.B."/>
            <person name="Delwiche C.F."/>
            <person name="Dyhrman S.T."/>
            <person name="Glockner G."/>
            <person name="John U."/>
            <person name="Richards T."/>
            <person name="Worden A.Z."/>
            <person name="Zhang X."/>
            <person name="Grigoriev I.V."/>
            <person name="Allen A.E."/>
            <person name="Bidle K."/>
            <person name="Borodovsky M."/>
            <person name="Bowler C."/>
            <person name="Brownlee C."/>
            <person name="Cock J.M."/>
            <person name="Elias M."/>
            <person name="Gladyshev V.N."/>
            <person name="Groth M."/>
            <person name="Guda C."/>
            <person name="Hadaegh A."/>
            <person name="Iglesias-Rodriguez M.D."/>
            <person name="Jenkins J."/>
            <person name="Jones B.M."/>
            <person name="Lawson T."/>
            <person name="Leese F."/>
            <person name="Lindquist E."/>
            <person name="Lobanov A."/>
            <person name="Lomsadze A."/>
            <person name="Malik S.B."/>
            <person name="Marsh M.E."/>
            <person name="Mackinder L."/>
            <person name="Mock T."/>
            <person name="Mueller-Roeber B."/>
            <person name="Pagarete A."/>
            <person name="Parker M."/>
            <person name="Probert I."/>
            <person name="Quesneville H."/>
            <person name="Raines C."/>
            <person name="Rensing S.A."/>
            <person name="Riano-Pachon D.M."/>
            <person name="Richier S."/>
            <person name="Rokitta S."/>
            <person name="Shiraiwa Y."/>
            <person name="Soanes D.M."/>
            <person name="van der Giezen M."/>
            <person name="Wahlund T.M."/>
            <person name="Williams B."/>
            <person name="Wilson W."/>
            <person name="Wolfe G."/>
            <person name="Wurch L.L."/>
        </authorList>
    </citation>
    <scope>NUCLEOTIDE SEQUENCE</scope>
</reference>
<feature type="compositionally biased region" description="Low complexity" evidence="1">
    <location>
        <begin position="70"/>
        <end position="79"/>
    </location>
</feature>
<dbReference type="HOGENOM" id="CLU_1931488_0_0_1"/>
<protein>
    <submittedName>
        <fullName evidence="2">Uncharacterized protein</fullName>
    </submittedName>
</protein>
<evidence type="ECO:0000256" key="1">
    <source>
        <dbReference type="SAM" id="MobiDB-lite"/>
    </source>
</evidence>
<dbReference type="RefSeq" id="XP_005757296.1">
    <property type="nucleotide sequence ID" value="XM_005757239.1"/>
</dbReference>
<reference evidence="2" key="2">
    <citation type="submission" date="2024-10" db="UniProtKB">
        <authorList>
            <consortium name="EnsemblProtists"/>
        </authorList>
    </citation>
    <scope>IDENTIFICATION</scope>
</reference>
<feature type="compositionally biased region" description="Pro residues" evidence="1">
    <location>
        <begin position="80"/>
        <end position="96"/>
    </location>
</feature>
<dbReference type="GeneID" id="17266417"/>
<accession>A0A0D3JBJ0</accession>
<name>A0A0D3JBJ0_EMIH1</name>